<dbReference type="EMBL" id="SPHZ02000005">
    <property type="protein sequence ID" value="KAF0919114.1"/>
    <property type="molecule type" value="Genomic_DNA"/>
</dbReference>
<gene>
    <name evidence="1" type="ORF">E2562_028398</name>
</gene>
<accession>A0A6G1E3X3</accession>
<evidence type="ECO:0000313" key="2">
    <source>
        <dbReference type="Proteomes" id="UP000479710"/>
    </source>
</evidence>
<evidence type="ECO:0000313" key="1">
    <source>
        <dbReference type="EMBL" id="KAF0919114.1"/>
    </source>
</evidence>
<keyword evidence="2" id="KW-1185">Reference proteome</keyword>
<sequence>MGYRTTKLDDSQARRRKDVLVAEFVLGWNSGRSFVGRSSRQLSLCNRASADLEAAAFPL</sequence>
<reference evidence="1 2" key="1">
    <citation type="submission" date="2019-11" db="EMBL/GenBank/DDBJ databases">
        <title>Whole genome sequence of Oryza granulata.</title>
        <authorList>
            <person name="Li W."/>
        </authorList>
    </citation>
    <scope>NUCLEOTIDE SEQUENCE [LARGE SCALE GENOMIC DNA]</scope>
    <source>
        <strain evidence="2">cv. Menghai</strain>
        <tissue evidence="1">Leaf</tissue>
    </source>
</reference>
<protein>
    <submittedName>
        <fullName evidence="1">Uncharacterized protein</fullName>
    </submittedName>
</protein>
<proteinExistence type="predicted"/>
<dbReference type="Proteomes" id="UP000479710">
    <property type="component" value="Unassembled WGS sequence"/>
</dbReference>
<comment type="caution">
    <text evidence="1">The sequence shown here is derived from an EMBL/GenBank/DDBJ whole genome shotgun (WGS) entry which is preliminary data.</text>
</comment>
<organism evidence="1 2">
    <name type="scientific">Oryza meyeriana var. granulata</name>
    <dbReference type="NCBI Taxonomy" id="110450"/>
    <lineage>
        <taxon>Eukaryota</taxon>
        <taxon>Viridiplantae</taxon>
        <taxon>Streptophyta</taxon>
        <taxon>Embryophyta</taxon>
        <taxon>Tracheophyta</taxon>
        <taxon>Spermatophyta</taxon>
        <taxon>Magnoliopsida</taxon>
        <taxon>Liliopsida</taxon>
        <taxon>Poales</taxon>
        <taxon>Poaceae</taxon>
        <taxon>BOP clade</taxon>
        <taxon>Oryzoideae</taxon>
        <taxon>Oryzeae</taxon>
        <taxon>Oryzinae</taxon>
        <taxon>Oryza</taxon>
        <taxon>Oryza meyeriana</taxon>
    </lineage>
</organism>
<dbReference type="AlphaFoldDB" id="A0A6G1E3X3"/>
<name>A0A6G1E3X3_9ORYZ</name>